<dbReference type="EMBL" id="BAABHJ010000006">
    <property type="protein sequence ID" value="GAA4607453.1"/>
    <property type="molecule type" value="Genomic_DNA"/>
</dbReference>
<evidence type="ECO:0000313" key="2">
    <source>
        <dbReference type="EMBL" id="GAA4607453.1"/>
    </source>
</evidence>
<gene>
    <name evidence="2" type="ORF">GCM10023195_28310</name>
</gene>
<organism evidence="2 3">
    <name type="scientific">Actinoallomurus liliacearum</name>
    <dbReference type="NCBI Taxonomy" id="1080073"/>
    <lineage>
        <taxon>Bacteria</taxon>
        <taxon>Bacillati</taxon>
        <taxon>Actinomycetota</taxon>
        <taxon>Actinomycetes</taxon>
        <taxon>Streptosporangiales</taxon>
        <taxon>Thermomonosporaceae</taxon>
        <taxon>Actinoallomurus</taxon>
    </lineage>
</organism>
<name>A0ABP8TK13_9ACTN</name>
<sequence length="61" mass="6702">MLETVARDRPVLRAISAWVGAPASRTAWITRRWFASRSDDCDPGVADEPGVGMGSPRVFKK</sequence>
<reference evidence="3" key="1">
    <citation type="journal article" date="2019" name="Int. J. Syst. Evol. Microbiol.">
        <title>The Global Catalogue of Microorganisms (GCM) 10K type strain sequencing project: providing services to taxonomists for standard genome sequencing and annotation.</title>
        <authorList>
            <consortium name="The Broad Institute Genomics Platform"/>
            <consortium name="The Broad Institute Genome Sequencing Center for Infectious Disease"/>
            <person name="Wu L."/>
            <person name="Ma J."/>
        </authorList>
    </citation>
    <scope>NUCLEOTIDE SEQUENCE [LARGE SCALE GENOMIC DNA]</scope>
    <source>
        <strain evidence="3">JCM 17938</strain>
    </source>
</reference>
<evidence type="ECO:0000313" key="3">
    <source>
        <dbReference type="Proteomes" id="UP001500212"/>
    </source>
</evidence>
<keyword evidence="3" id="KW-1185">Reference proteome</keyword>
<dbReference type="Proteomes" id="UP001500212">
    <property type="component" value="Unassembled WGS sequence"/>
</dbReference>
<protein>
    <submittedName>
        <fullName evidence="2">Uncharacterized protein</fullName>
    </submittedName>
</protein>
<accession>A0ABP8TK13</accession>
<comment type="caution">
    <text evidence="2">The sequence shown here is derived from an EMBL/GenBank/DDBJ whole genome shotgun (WGS) entry which is preliminary data.</text>
</comment>
<feature type="region of interest" description="Disordered" evidence="1">
    <location>
        <begin position="40"/>
        <end position="61"/>
    </location>
</feature>
<proteinExistence type="predicted"/>
<evidence type="ECO:0000256" key="1">
    <source>
        <dbReference type="SAM" id="MobiDB-lite"/>
    </source>
</evidence>